<name>A0A6A6U0Z5_9PEZI</name>
<protein>
    <submittedName>
        <fullName evidence="1">Uncharacterized protein</fullName>
    </submittedName>
</protein>
<sequence>MRSSIHQQNQILDDLTRLIVSEILPKDPNKSDSHLVLLKHRQTRTTSSCGTSRAFLPRHWCIIFVRSPVDKSRSTLNTHAGTWHDPRDYTRLTSRTSCKARLIRRNHQHLRATRAKMSHVSNMSTITELFCHARRQDLRFTQAQTQRSVLELAPFHALLTP</sequence>
<evidence type="ECO:0000313" key="1">
    <source>
        <dbReference type="EMBL" id="KAF2664933.1"/>
    </source>
</evidence>
<keyword evidence="2" id="KW-1185">Reference proteome</keyword>
<accession>A0A6A6U0Z5</accession>
<dbReference type="AlphaFoldDB" id="A0A6A6U0Z5"/>
<gene>
    <name evidence="1" type="ORF">BT63DRAFT_80267</name>
</gene>
<evidence type="ECO:0000313" key="2">
    <source>
        <dbReference type="Proteomes" id="UP000799302"/>
    </source>
</evidence>
<dbReference type="Proteomes" id="UP000799302">
    <property type="component" value="Unassembled WGS sequence"/>
</dbReference>
<organism evidence="1 2">
    <name type="scientific">Microthyrium microscopicum</name>
    <dbReference type="NCBI Taxonomy" id="703497"/>
    <lineage>
        <taxon>Eukaryota</taxon>
        <taxon>Fungi</taxon>
        <taxon>Dikarya</taxon>
        <taxon>Ascomycota</taxon>
        <taxon>Pezizomycotina</taxon>
        <taxon>Dothideomycetes</taxon>
        <taxon>Dothideomycetes incertae sedis</taxon>
        <taxon>Microthyriales</taxon>
        <taxon>Microthyriaceae</taxon>
        <taxon>Microthyrium</taxon>
    </lineage>
</organism>
<dbReference type="EMBL" id="MU004241">
    <property type="protein sequence ID" value="KAF2664933.1"/>
    <property type="molecule type" value="Genomic_DNA"/>
</dbReference>
<proteinExistence type="predicted"/>
<reference evidence="1" key="1">
    <citation type="journal article" date="2020" name="Stud. Mycol.">
        <title>101 Dothideomycetes genomes: a test case for predicting lifestyles and emergence of pathogens.</title>
        <authorList>
            <person name="Haridas S."/>
            <person name="Albert R."/>
            <person name="Binder M."/>
            <person name="Bloem J."/>
            <person name="Labutti K."/>
            <person name="Salamov A."/>
            <person name="Andreopoulos B."/>
            <person name="Baker S."/>
            <person name="Barry K."/>
            <person name="Bills G."/>
            <person name="Bluhm B."/>
            <person name="Cannon C."/>
            <person name="Castanera R."/>
            <person name="Culley D."/>
            <person name="Daum C."/>
            <person name="Ezra D."/>
            <person name="Gonzalez J."/>
            <person name="Henrissat B."/>
            <person name="Kuo A."/>
            <person name="Liang C."/>
            <person name="Lipzen A."/>
            <person name="Lutzoni F."/>
            <person name="Magnuson J."/>
            <person name="Mondo S."/>
            <person name="Nolan M."/>
            <person name="Ohm R."/>
            <person name="Pangilinan J."/>
            <person name="Park H.-J."/>
            <person name="Ramirez L."/>
            <person name="Alfaro M."/>
            <person name="Sun H."/>
            <person name="Tritt A."/>
            <person name="Yoshinaga Y."/>
            <person name="Zwiers L.-H."/>
            <person name="Turgeon B."/>
            <person name="Goodwin S."/>
            <person name="Spatafora J."/>
            <person name="Crous P."/>
            <person name="Grigoriev I."/>
        </authorList>
    </citation>
    <scope>NUCLEOTIDE SEQUENCE</scope>
    <source>
        <strain evidence="1">CBS 115976</strain>
    </source>
</reference>